<proteinExistence type="predicted"/>
<geneLocation type="plasmid" evidence="2">
    <name>pb18-4</name>
</geneLocation>
<reference evidence="1 2" key="1">
    <citation type="submission" date="2019-09" db="EMBL/GenBank/DDBJ databases">
        <title>Non-baumannii Acinetobacter spp. carrying blaNDM-1 isolated in China.</title>
        <authorList>
            <person name="Cui C."/>
            <person name="Chen C."/>
            <person name="Sun J."/>
            <person name="Liu Y."/>
        </authorList>
    </citation>
    <scope>NUCLEOTIDE SEQUENCE [LARGE SCALE GENOMIC DNA]</scope>
    <source>
        <strain evidence="1 2">B18</strain>
        <plasmid evidence="2">pb18-4</plasmid>
    </source>
</reference>
<gene>
    <name evidence="1" type="ORF">FSC09_17500</name>
</gene>
<dbReference type="Gene3D" id="3.55.50.60">
    <property type="entry name" value="DotD protein"/>
    <property type="match status" value="1"/>
</dbReference>
<dbReference type="InterPro" id="IPR038140">
    <property type="entry name" value="DotD_sf"/>
</dbReference>
<dbReference type="EMBL" id="CP044459">
    <property type="protein sequence ID" value="QIC72155.1"/>
    <property type="molecule type" value="Genomic_DNA"/>
</dbReference>
<sequence>MLIASISCFLGTEDFSKNKDACFNLFLYKNKENRLRFVSLPKSQFSHAPTHLVIVNANRVGWLEPYAQIYNEKPELKMPNKRNLTTLALAIAVSSLALVGCQTTSNTSALITHNDAAKLSVLSIVTEESQKALLAQQTLKNAQKAQVEKLRVQQSKINHDIILVDYIGAPELLLTSTAQHFGYRYLESGKKRALPVVNFTNRKVTGTELVKDIATFIDGQADITLDHQNKTILLSYR</sequence>
<accession>A0A6C0Y9A0</accession>
<dbReference type="AlphaFoldDB" id="A0A6C0Y9A0"/>
<organism evidence="1 2">
    <name type="scientific">Acinetobacter indicus</name>
    <dbReference type="NCBI Taxonomy" id="756892"/>
    <lineage>
        <taxon>Bacteria</taxon>
        <taxon>Pseudomonadati</taxon>
        <taxon>Pseudomonadota</taxon>
        <taxon>Gammaproteobacteria</taxon>
        <taxon>Moraxellales</taxon>
        <taxon>Moraxellaceae</taxon>
        <taxon>Acinetobacter</taxon>
    </lineage>
</organism>
<dbReference type="InterPro" id="IPR031817">
    <property type="entry name" value="DotD"/>
</dbReference>
<name>A0A6C0Y9A0_9GAMM</name>
<evidence type="ECO:0000313" key="2">
    <source>
        <dbReference type="Proteomes" id="UP000503440"/>
    </source>
</evidence>
<protein>
    <submittedName>
        <fullName evidence="1">DotD/TraH family lipoprotein</fullName>
    </submittedName>
</protein>
<keyword evidence="1" id="KW-0449">Lipoprotein</keyword>
<dbReference type="RefSeq" id="WP_163146714.1">
    <property type="nucleotide sequence ID" value="NZ_CP044459.1"/>
</dbReference>
<evidence type="ECO:0000313" key="1">
    <source>
        <dbReference type="EMBL" id="QIC72155.1"/>
    </source>
</evidence>
<dbReference type="Proteomes" id="UP000503440">
    <property type="component" value="Plasmid pB18-4"/>
</dbReference>
<dbReference type="Pfam" id="PF16816">
    <property type="entry name" value="DotD"/>
    <property type="match status" value="1"/>
</dbReference>
<keyword evidence="1" id="KW-0614">Plasmid</keyword>